<dbReference type="AlphaFoldDB" id="U7QUW8"/>
<protein>
    <submittedName>
        <fullName evidence="1">Uncharacterized protein</fullName>
    </submittedName>
</protein>
<gene>
    <name evidence="1" type="ORF">O185_26490</name>
</gene>
<comment type="caution">
    <text evidence="1">The sequence shown here is derived from an EMBL/GenBank/DDBJ whole genome shotgun (WGS) entry which is preliminary data.</text>
</comment>
<evidence type="ECO:0000313" key="1">
    <source>
        <dbReference type="EMBL" id="ERT10206.1"/>
    </source>
</evidence>
<dbReference type="EMBL" id="AXDT01000494">
    <property type="protein sequence ID" value="ERT10206.1"/>
    <property type="molecule type" value="Genomic_DNA"/>
</dbReference>
<sequence>MILALVPAVNTRPPYRPQRQPFRDWQAVILVRHWPVAPRRIWPG</sequence>
<accession>U7QUW8</accession>
<name>U7QUW8_PHOTE</name>
<keyword evidence="2" id="KW-1185">Reference proteome</keyword>
<proteinExistence type="predicted"/>
<reference evidence="1 2" key="1">
    <citation type="submission" date="2013-10" db="EMBL/GenBank/DDBJ databases">
        <title>Whole Genome Shotgun Sequence of Photorhabdus temperata J3.</title>
        <authorList>
            <person name="Park G.-S."/>
            <person name="Hong S.-J."/>
            <person name="Shin J.-H."/>
        </authorList>
    </citation>
    <scope>NUCLEOTIDE SEQUENCE [LARGE SCALE GENOMIC DNA]</scope>
    <source>
        <strain evidence="1 2">J3</strain>
    </source>
</reference>
<evidence type="ECO:0000313" key="2">
    <source>
        <dbReference type="Proteomes" id="UP000017133"/>
    </source>
</evidence>
<dbReference type="Proteomes" id="UP000017133">
    <property type="component" value="Unassembled WGS sequence"/>
</dbReference>
<organism evidence="1 2">
    <name type="scientific">Photorhabdus temperata J3</name>
    <dbReference type="NCBI Taxonomy" id="1389415"/>
    <lineage>
        <taxon>Bacteria</taxon>
        <taxon>Pseudomonadati</taxon>
        <taxon>Pseudomonadota</taxon>
        <taxon>Gammaproteobacteria</taxon>
        <taxon>Enterobacterales</taxon>
        <taxon>Morganellaceae</taxon>
        <taxon>Photorhabdus</taxon>
    </lineage>
</organism>